<dbReference type="GO" id="GO:0000724">
    <property type="term" value="P:double-strand break repair via homologous recombination"/>
    <property type="evidence" value="ECO:0007669"/>
    <property type="project" value="TreeGrafter"/>
</dbReference>
<dbReference type="GO" id="GO:0043130">
    <property type="term" value="F:ubiquitin binding"/>
    <property type="evidence" value="ECO:0007669"/>
    <property type="project" value="TreeGrafter"/>
</dbReference>
<evidence type="ECO:0000256" key="2">
    <source>
        <dbReference type="SAM" id="Phobius"/>
    </source>
</evidence>
<dbReference type="EMBL" id="JAEHOD010000084">
    <property type="protein sequence ID" value="KAG2429650.1"/>
    <property type="molecule type" value="Genomic_DNA"/>
</dbReference>
<keyword evidence="2" id="KW-0812">Transmembrane</keyword>
<feature type="transmembrane region" description="Helical" evidence="2">
    <location>
        <begin position="347"/>
        <end position="366"/>
    </location>
</feature>
<dbReference type="OrthoDB" id="547225at2759"/>
<gene>
    <name evidence="3" type="ORF">HYH02_013989</name>
</gene>
<comment type="caution">
    <text evidence="3">The sequence shown here is derived from an EMBL/GenBank/DDBJ whole genome shotgun (WGS) entry which is preliminary data.</text>
</comment>
<organism evidence="3 4">
    <name type="scientific">Chlamydomonas schloesseri</name>
    <dbReference type="NCBI Taxonomy" id="2026947"/>
    <lineage>
        <taxon>Eukaryota</taxon>
        <taxon>Viridiplantae</taxon>
        <taxon>Chlorophyta</taxon>
        <taxon>core chlorophytes</taxon>
        <taxon>Chlorophyceae</taxon>
        <taxon>CS clade</taxon>
        <taxon>Chlamydomonadales</taxon>
        <taxon>Chlamydomonadaceae</taxon>
        <taxon>Chlamydomonas</taxon>
    </lineage>
</organism>
<keyword evidence="2" id="KW-0472">Membrane</keyword>
<sequence length="783" mass="83186">MGKATIANLKRNGKRRLHQTARGKRGCRRRPYHATVELYHRPAAEDGTLVGQSPNTTAGGLPEHLRAHCASPALVPWCNGTLYRFDTGNRRSGEAKFRSDGVAEWPSMRVWGWPGAYLMVVWAAGSDADAYKIEPLVLAFTLESCQFGEMLDLEAAAKQFSSAAASSSSTGGVARDRLALISGCQVCPLRQPAPYAPSITRCPNSAACTHEEAVLVFAPPAADGTSGPAAATGGGAPASDGGGGTTYIATEEESTVLGYLGVDDLRSVALYSCLKLNGSALISGVGDGGSGGGGGGLADDVGCYNTTYMTLLCAPEYEGNLCGTCVPGYSLDSNFQCSECPPLGRTIGLGLFSVFIIVTLIVYTAFKNVNEVERPSPKEEQSPTEHADSSSSGGSSAAEEETDTSDIIKVVIVHVQFYIIICRLNIDYPPLVTSLSDAFRIVTGIAAAHSAHNTVGGGDIGVDQERPSVMSRLGSLLRRGVSSVRDRRHGSGMDHFDRSVPLGEQLFIVGMVAVFVLYPSVAQTFGRYGLWTGNMALQCYTGQHLAVYVPIGVAAVVVMCMGPPLLSAALIYRQRYKLKEHHTVVLYGFLYKRYKSRYYWWESVLLAQTLVMVAVEVFGRALVVEYQAIMLATVLAALATLNVVVSPLRTRLLVLLDFSSQMVLSITVILSMNFLVMDAAIVGQTTGSVVAAIILVINAGFVAAVIYIMLRGAWPQLKIFGSRTATAAVRRISGNDGRGGGGGKWCICIPVSTGRAKDLADGSRKGKSGRDNEGLANVRVAMS</sequence>
<evidence type="ECO:0008006" key="5">
    <source>
        <dbReference type="Google" id="ProtNLM"/>
    </source>
</evidence>
<feature type="transmembrane region" description="Helical" evidence="2">
    <location>
        <begin position="545"/>
        <end position="572"/>
    </location>
</feature>
<dbReference type="InterPro" id="IPR051246">
    <property type="entry name" value="WDR48"/>
</dbReference>
<feature type="compositionally biased region" description="Basic and acidic residues" evidence="1">
    <location>
        <begin position="372"/>
        <end position="388"/>
    </location>
</feature>
<dbReference type="Proteomes" id="UP000613740">
    <property type="component" value="Unassembled WGS sequence"/>
</dbReference>
<dbReference type="PANTHER" id="PTHR19862:SF14">
    <property type="entry name" value="WD REPEAT-CONTAINING PROTEIN 48"/>
    <property type="match status" value="1"/>
</dbReference>
<evidence type="ECO:0000313" key="3">
    <source>
        <dbReference type="EMBL" id="KAG2429650.1"/>
    </source>
</evidence>
<name>A0A835T097_9CHLO</name>
<proteinExistence type="predicted"/>
<feature type="region of interest" description="Disordered" evidence="1">
    <location>
        <begin position="372"/>
        <end position="401"/>
    </location>
</feature>
<evidence type="ECO:0000313" key="4">
    <source>
        <dbReference type="Proteomes" id="UP000613740"/>
    </source>
</evidence>
<accession>A0A835T097</accession>
<reference evidence="3" key="1">
    <citation type="journal article" date="2020" name="bioRxiv">
        <title>Comparative genomics of Chlamydomonas.</title>
        <authorList>
            <person name="Craig R.J."/>
            <person name="Hasan A.R."/>
            <person name="Ness R.W."/>
            <person name="Keightley P.D."/>
        </authorList>
    </citation>
    <scope>NUCLEOTIDE SEQUENCE</scope>
    <source>
        <strain evidence="3">CCAP 11/173</strain>
    </source>
</reference>
<dbReference type="PANTHER" id="PTHR19862">
    <property type="entry name" value="WD REPEAT-CONTAINING PROTEIN 48"/>
    <property type="match status" value="1"/>
</dbReference>
<feature type="transmembrane region" description="Helical" evidence="2">
    <location>
        <begin position="652"/>
        <end position="676"/>
    </location>
</feature>
<dbReference type="AlphaFoldDB" id="A0A835T097"/>
<keyword evidence="2" id="KW-1133">Transmembrane helix</keyword>
<feature type="transmembrane region" description="Helical" evidence="2">
    <location>
        <begin position="506"/>
        <end position="525"/>
    </location>
</feature>
<protein>
    <recommendedName>
        <fullName evidence="5">TRP C-terminal domain-containing protein</fullName>
    </recommendedName>
</protein>
<feature type="transmembrane region" description="Helical" evidence="2">
    <location>
        <begin position="688"/>
        <end position="710"/>
    </location>
</feature>
<feature type="transmembrane region" description="Helical" evidence="2">
    <location>
        <begin position="624"/>
        <end position="645"/>
    </location>
</feature>
<evidence type="ECO:0000256" key="1">
    <source>
        <dbReference type="SAM" id="MobiDB-lite"/>
    </source>
</evidence>
<feature type="transmembrane region" description="Helical" evidence="2">
    <location>
        <begin position="598"/>
        <end position="618"/>
    </location>
</feature>
<keyword evidence="4" id="KW-1185">Reference proteome</keyword>